<dbReference type="AlphaFoldDB" id="A0AAV1I6E0"/>
<sequence>MIRAGLHYTSRPNGRQYYDLSSNDLPSRRVEFRKAPLTGSRKACALRHPVQAGLATELHNLQAIDISSENFRPFGQLSGPVDDGKQYDEQDAQLVLDKGTPRFYIMRLPSRGVAFDRITYHAQVTQCLGGLGEQPWFLAVAEPSGSVEAWPQLSDLHVFRIPPGVFIKLHQATWHAGPFFQEAQHMDFYNLELSDTNIADHCTHVYEGMQLVINTKRTMYDTFEP</sequence>
<comment type="caution">
    <text evidence="1">The sequence shown here is derived from an EMBL/GenBank/DDBJ whole genome shotgun (WGS) entry which is preliminary data.</text>
</comment>
<dbReference type="Gene3D" id="2.60.120.480">
    <property type="entry name" value="Ureidoglycolate hydrolase"/>
    <property type="match status" value="1"/>
</dbReference>
<dbReference type="InterPro" id="IPR024060">
    <property type="entry name" value="Ureidoglycolate_lyase_dom_sf"/>
</dbReference>
<gene>
    <name evidence="1" type="ORF">CVIRNUC_005933</name>
</gene>
<accession>A0AAV1I6E0</accession>
<evidence type="ECO:0008006" key="3">
    <source>
        <dbReference type="Google" id="ProtNLM"/>
    </source>
</evidence>
<organism evidence="1 2">
    <name type="scientific">Coccomyxa viridis</name>
    <dbReference type="NCBI Taxonomy" id="1274662"/>
    <lineage>
        <taxon>Eukaryota</taxon>
        <taxon>Viridiplantae</taxon>
        <taxon>Chlorophyta</taxon>
        <taxon>core chlorophytes</taxon>
        <taxon>Trebouxiophyceae</taxon>
        <taxon>Trebouxiophyceae incertae sedis</taxon>
        <taxon>Coccomyxaceae</taxon>
        <taxon>Coccomyxa</taxon>
    </lineage>
</organism>
<dbReference type="InterPro" id="IPR011051">
    <property type="entry name" value="RmlC_Cupin_sf"/>
</dbReference>
<evidence type="ECO:0000313" key="1">
    <source>
        <dbReference type="EMBL" id="CAK0782738.1"/>
    </source>
</evidence>
<dbReference type="SUPFAM" id="SSF51182">
    <property type="entry name" value="RmlC-like cupins"/>
    <property type="match status" value="1"/>
</dbReference>
<dbReference type="GO" id="GO:0004848">
    <property type="term" value="F:ureidoglycolate hydrolase activity"/>
    <property type="evidence" value="ECO:0007669"/>
    <property type="project" value="InterPro"/>
</dbReference>
<protein>
    <recommendedName>
        <fullName evidence="3">Ureidoglycolate hydrolase</fullName>
    </recommendedName>
</protein>
<evidence type="ECO:0000313" key="2">
    <source>
        <dbReference type="Proteomes" id="UP001314263"/>
    </source>
</evidence>
<dbReference type="EMBL" id="CAUYUE010000007">
    <property type="protein sequence ID" value="CAK0782738.1"/>
    <property type="molecule type" value="Genomic_DNA"/>
</dbReference>
<proteinExistence type="predicted"/>
<keyword evidence="2" id="KW-1185">Reference proteome</keyword>
<dbReference type="PANTHER" id="PTHR35721">
    <property type="entry name" value="UREIDOGLYCOLATE HYDROLASE"/>
    <property type="match status" value="1"/>
</dbReference>
<dbReference type="PANTHER" id="PTHR35721:SF1">
    <property type="entry name" value="UREIDOGLYCOLATE HYDROLASE"/>
    <property type="match status" value="1"/>
</dbReference>
<reference evidence="1 2" key="1">
    <citation type="submission" date="2023-10" db="EMBL/GenBank/DDBJ databases">
        <authorList>
            <person name="Maclean D."/>
            <person name="Macfadyen A."/>
        </authorList>
    </citation>
    <scope>NUCLEOTIDE SEQUENCE [LARGE SCALE GENOMIC DNA]</scope>
</reference>
<dbReference type="Proteomes" id="UP001314263">
    <property type="component" value="Unassembled WGS sequence"/>
</dbReference>
<name>A0AAV1I6E0_9CHLO</name>